<dbReference type="Proteomes" id="UP000261231">
    <property type="component" value="Unassembled WGS sequence"/>
</dbReference>
<name>A0A3E2XPR5_9FIRM</name>
<dbReference type="AlphaFoldDB" id="A0A3E2XPR5"/>
<evidence type="ECO:0000313" key="2">
    <source>
        <dbReference type="Proteomes" id="UP000261231"/>
    </source>
</evidence>
<sequence>MSVGNLGPYEALGNAVVLQAVKDYREAVHKLARGKKNTNAESTKQECERFFQSPYFNVFTQLDGKALLSQLEKEVSA</sequence>
<accession>A0A3E2XPR5</accession>
<comment type="caution">
    <text evidence="1">The sequence shown here is derived from an EMBL/GenBank/DDBJ whole genome shotgun (WGS) entry which is preliminary data.</text>
</comment>
<reference evidence="1 2" key="1">
    <citation type="submission" date="2018-08" db="EMBL/GenBank/DDBJ databases">
        <title>A genome reference for cultivated species of the human gut microbiota.</title>
        <authorList>
            <person name="Zou Y."/>
            <person name="Xue W."/>
            <person name="Luo G."/>
        </authorList>
    </citation>
    <scope>NUCLEOTIDE SEQUENCE [LARGE SCALE GENOMIC DNA]</scope>
    <source>
        <strain evidence="1 2">AM28-39</strain>
    </source>
</reference>
<dbReference type="RefSeq" id="WP_117539138.1">
    <property type="nucleotide sequence ID" value="NZ_QVFD01000003.1"/>
</dbReference>
<keyword evidence="2" id="KW-1185">Reference proteome</keyword>
<protein>
    <submittedName>
        <fullName evidence="1">Uncharacterized protein</fullName>
    </submittedName>
</protein>
<organism evidence="1 2">
    <name type="scientific">Coprococcus catus</name>
    <dbReference type="NCBI Taxonomy" id="116085"/>
    <lineage>
        <taxon>Bacteria</taxon>
        <taxon>Bacillati</taxon>
        <taxon>Bacillota</taxon>
        <taxon>Clostridia</taxon>
        <taxon>Lachnospirales</taxon>
        <taxon>Lachnospiraceae</taxon>
        <taxon>Coprococcus</taxon>
    </lineage>
</organism>
<proteinExistence type="predicted"/>
<dbReference type="EMBL" id="QVFD01000003">
    <property type="protein sequence ID" value="RGC49246.1"/>
    <property type="molecule type" value="Genomic_DNA"/>
</dbReference>
<gene>
    <name evidence="1" type="ORF">DW747_04655</name>
</gene>
<evidence type="ECO:0000313" key="1">
    <source>
        <dbReference type="EMBL" id="RGC49246.1"/>
    </source>
</evidence>
<dbReference type="OrthoDB" id="1666833at2"/>